<keyword evidence="2" id="KW-1185">Reference proteome</keyword>
<dbReference type="Proteomes" id="UP000055024">
    <property type="component" value="Unassembled WGS sequence"/>
</dbReference>
<proteinExistence type="predicted"/>
<name>A0A0V1GA73_9BILA</name>
<dbReference type="EMBL" id="JYDP01004204">
    <property type="protein sequence ID" value="KRY95061.1"/>
    <property type="molecule type" value="Genomic_DNA"/>
</dbReference>
<evidence type="ECO:0000313" key="2">
    <source>
        <dbReference type="Proteomes" id="UP000055024"/>
    </source>
</evidence>
<sequence length="44" mass="4952">MVRIVYTNLRQEILGQESEPVPSPTLHDHKAASYPELTALGLLY</sequence>
<dbReference type="AlphaFoldDB" id="A0A0V1GA73"/>
<evidence type="ECO:0000313" key="1">
    <source>
        <dbReference type="EMBL" id="KRY95061.1"/>
    </source>
</evidence>
<organism evidence="1 2">
    <name type="scientific">Trichinella zimbabwensis</name>
    <dbReference type="NCBI Taxonomy" id="268475"/>
    <lineage>
        <taxon>Eukaryota</taxon>
        <taxon>Metazoa</taxon>
        <taxon>Ecdysozoa</taxon>
        <taxon>Nematoda</taxon>
        <taxon>Enoplea</taxon>
        <taxon>Dorylaimia</taxon>
        <taxon>Trichinellida</taxon>
        <taxon>Trichinellidae</taxon>
        <taxon>Trichinella</taxon>
    </lineage>
</organism>
<protein>
    <submittedName>
        <fullName evidence="1">Uncharacterized protein</fullName>
    </submittedName>
</protein>
<comment type="caution">
    <text evidence="1">The sequence shown here is derived from an EMBL/GenBank/DDBJ whole genome shotgun (WGS) entry which is preliminary data.</text>
</comment>
<accession>A0A0V1GA73</accession>
<reference evidence="1 2" key="1">
    <citation type="submission" date="2015-01" db="EMBL/GenBank/DDBJ databases">
        <title>Evolution of Trichinella species and genotypes.</title>
        <authorList>
            <person name="Korhonen P.K."/>
            <person name="Edoardo P."/>
            <person name="Giuseppe L.R."/>
            <person name="Gasser R.B."/>
        </authorList>
    </citation>
    <scope>NUCLEOTIDE SEQUENCE [LARGE SCALE GENOMIC DNA]</scope>
    <source>
        <strain evidence="1">ISS1029</strain>
    </source>
</reference>
<gene>
    <name evidence="1" type="ORF">T11_1959</name>
</gene>